<feature type="compositionally biased region" description="Basic residues" evidence="1">
    <location>
        <begin position="230"/>
        <end position="249"/>
    </location>
</feature>
<evidence type="ECO:0000259" key="2">
    <source>
        <dbReference type="Pfam" id="PF00724"/>
    </source>
</evidence>
<dbReference type="SUPFAM" id="SSF51395">
    <property type="entry name" value="FMN-linked oxidoreductases"/>
    <property type="match status" value="1"/>
</dbReference>
<dbReference type="EMBL" id="LT962688">
    <property type="protein sequence ID" value="SOR27606.1"/>
    <property type="molecule type" value="Genomic_DNA"/>
</dbReference>
<dbReference type="InterPro" id="IPR013785">
    <property type="entry name" value="Aldolase_TIM"/>
</dbReference>
<accession>A0A2N9AJS4</accession>
<evidence type="ECO:0000256" key="1">
    <source>
        <dbReference type="SAM" id="MobiDB-lite"/>
    </source>
</evidence>
<evidence type="ECO:0000313" key="3">
    <source>
        <dbReference type="EMBL" id="SOR27606.1"/>
    </source>
</evidence>
<protein>
    <recommendedName>
        <fullName evidence="2">NADH:flavin oxidoreductase/NADH oxidase N-terminal domain-containing protein</fullName>
    </recommendedName>
</protein>
<dbReference type="InterPro" id="IPR001155">
    <property type="entry name" value="OxRdtase_FMN_N"/>
</dbReference>
<dbReference type="Pfam" id="PF00724">
    <property type="entry name" value="Oxidored_FMN"/>
    <property type="match status" value="1"/>
</dbReference>
<proteinExistence type="predicted"/>
<dbReference type="Proteomes" id="UP000233769">
    <property type="component" value="Chromosome tk0001"/>
</dbReference>
<dbReference type="InterPro" id="IPR045247">
    <property type="entry name" value="Oye-like"/>
</dbReference>
<dbReference type="GO" id="GO:0016491">
    <property type="term" value="F:oxidoreductase activity"/>
    <property type="evidence" value="ECO:0007669"/>
    <property type="project" value="InterPro"/>
</dbReference>
<reference evidence="4" key="1">
    <citation type="submission" date="2017-10" db="EMBL/GenBank/DDBJ databases">
        <authorList>
            <person name="Regsiter A."/>
            <person name="William W."/>
        </authorList>
    </citation>
    <scope>NUCLEOTIDE SEQUENCE [LARGE SCALE GENOMIC DNA]</scope>
</reference>
<feature type="region of interest" description="Disordered" evidence="1">
    <location>
        <begin position="221"/>
        <end position="270"/>
    </location>
</feature>
<feature type="region of interest" description="Disordered" evidence="1">
    <location>
        <begin position="196"/>
        <end position="215"/>
    </location>
</feature>
<dbReference type="AlphaFoldDB" id="A0A2N9AJS4"/>
<feature type="domain" description="NADH:flavin oxidoreductase/NADH oxidase N-terminal" evidence="2">
    <location>
        <begin position="54"/>
        <end position="132"/>
    </location>
</feature>
<dbReference type="GO" id="GO:0005829">
    <property type="term" value="C:cytosol"/>
    <property type="evidence" value="ECO:0007669"/>
    <property type="project" value="TreeGrafter"/>
</dbReference>
<dbReference type="PANTHER" id="PTHR22893">
    <property type="entry name" value="NADH OXIDOREDUCTASE-RELATED"/>
    <property type="match status" value="1"/>
</dbReference>
<dbReference type="PANTHER" id="PTHR22893:SF55">
    <property type="entry name" value="OXIDOREDUCTASE-RELATED"/>
    <property type="match status" value="1"/>
</dbReference>
<evidence type="ECO:0000313" key="4">
    <source>
        <dbReference type="Proteomes" id="UP000233769"/>
    </source>
</evidence>
<gene>
    <name evidence="3" type="ORF">TK0001_1004</name>
</gene>
<organism evidence="3 4">
    <name type="scientific">Methylorubrum extorquens</name>
    <name type="common">Methylobacterium dichloromethanicum</name>
    <name type="synonym">Methylobacterium extorquens</name>
    <dbReference type="NCBI Taxonomy" id="408"/>
    <lineage>
        <taxon>Bacteria</taxon>
        <taxon>Pseudomonadati</taxon>
        <taxon>Pseudomonadota</taxon>
        <taxon>Alphaproteobacteria</taxon>
        <taxon>Hyphomicrobiales</taxon>
        <taxon>Methylobacteriaceae</taxon>
        <taxon>Methylorubrum</taxon>
    </lineage>
</organism>
<sequence>METRHRRGSCRRRRDGAADLAYGNCGPACVRMEAARSHGRPSGLVVPGEAGGVAMSETDVAEIVAAFGRAAAQANRLGFDAVEIHGAHGYLIDQFFWAGVNQRQDRYGGVTLPERSRFAVEVVRAVRSAVGGGFCRDPAPFAVEAAGLRGETRTDTRRDGGLAHPIRRGGSRHLPLLAAAVLAARVRRLGPEFRGLGEEADGQANDHRRLGRTLGRVHCRLPRRELASRSARRTHSPSHARRLRPRCCRPGRAVRSALGQQDPRGDGTSI</sequence>
<dbReference type="GO" id="GO:0010181">
    <property type="term" value="F:FMN binding"/>
    <property type="evidence" value="ECO:0007669"/>
    <property type="project" value="InterPro"/>
</dbReference>
<dbReference type="Gene3D" id="3.20.20.70">
    <property type="entry name" value="Aldolase class I"/>
    <property type="match status" value="1"/>
</dbReference>
<name>A0A2N9AJS4_METEX</name>